<dbReference type="SUPFAM" id="SSF53098">
    <property type="entry name" value="Ribonuclease H-like"/>
    <property type="match status" value="1"/>
</dbReference>
<evidence type="ECO:0000313" key="3">
    <source>
        <dbReference type="EMBL" id="CAL1375769.1"/>
    </source>
</evidence>
<dbReference type="InterPro" id="IPR026960">
    <property type="entry name" value="RVT-Znf"/>
</dbReference>
<sequence length="698" mass="80179">MEKKLEGVKVAHRAPRVSHLFFADDSYLFLRGSLQECENLIEELNEYEEMSGQRVNLEKSAVYFSKNISTPDQEFLATILGVGAVGVHDKYLGLPTLVPRSKMVTFRYLEDKLLDRLQGWKQRTLSWAAKETLIKSIALALPLHVMSCFRLPLALCRLLDKHVARFWWGAEDGSPKIRWVSWRNMCRSKHDGGMGFRQFEHFNQALLAKIGWRILNEPQSLIAQIYKCKYFPQGSFLTATARSCPSWGWQSILHGLQLLEKGLRWQVGNGQSVALLHDNWIPSCQFDPPSYNPRILPEGGYPLVAEVICEGGGRWSDEKLSQWFDPPTCKAIKVIPLPCWDVMDKLLWHFTGDGVFSVKSAYHLAVDLDRRRGGWRSSVSWMDKPSWIRVWEARIPPKLKVFVWQILNRALPTMEALIEKKVQVLPRCPVCWDGPETMEHLFLYCPVARALWDYSGLEYLGEGLPRHTFPLFLKRLLGLIHQPTVVMAVVAILWRIWRSRNWVVFEGKQFGISALMRQFNQQYEEWTDLPSDQVPRTPIPLVQSTSQMGDSHLVCMWDGATKGESHSAGGMVLFDPTRTLLLARGVQFAHMDDPGVVELLVLRDAIMWCIEQGLSEVRFKGDAKVIIDKLNQADTRDSRLGAILEEVAHFLRTQPDFSVRFVGRENNRVAHLVARKALSLYPTMSRFFDFQTWLISRM</sequence>
<dbReference type="CDD" id="cd06222">
    <property type="entry name" value="RNase_H_like"/>
    <property type="match status" value="1"/>
</dbReference>
<dbReference type="Pfam" id="PF13966">
    <property type="entry name" value="zf-RVT"/>
    <property type="match status" value="1"/>
</dbReference>
<dbReference type="InterPro" id="IPR036397">
    <property type="entry name" value="RNaseH_sf"/>
</dbReference>
<dbReference type="EMBL" id="OZ034816">
    <property type="protein sequence ID" value="CAL1375769.1"/>
    <property type="molecule type" value="Genomic_DNA"/>
</dbReference>
<feature type="domain" description="RNase H type-1" evidence="1">
    <location>
        <begin position="558"/>
        <end position="677"/>
    </location>
</feature>
<dbReference type="InterPro" id="IPR002156">
    <property type="entry name" value="RNaseH_domain"/>
</dbReference>
<dbReference type="AlphaFoldDB" id="A0AAV2DQE5"/>
<name>A0AAV2DQE5_9ROSI</name>
<dbReference type="GO" id="GO:0004523">
    <property type="term" value="F:RNA-DNA hybrid ribonuclease activity"/>
    <property type="evidence" value="ECO:0007669"/>
    <property type="project" value="InterPro"/>
</dbReference>
<evidence type="ECO:0000313" key="4">
    <source>
        <dbReference type="Proteomes" id="UP001497516"/>
    </source>
</evidence>
<protein>
    <recommendedName>
        <fullName evidence="5">Reverse transcriptase</fullName>
    </recommendedName>
</protein>
<gene>
    <name evidence="3" type="ORF">LTRI10_LOCUS17547</name>
</gene>
<dbReference type="PANTHER" id="PTHR33116:SF86">
    <property type="entry name" value="REVERSE TRANSCRIPTASE DOMAIN-CONTAINING PROTEIN"/>
    <property type="match status" value="1"/>
</dbReference>
<evidence type="ECO:0000259" key="1">
    <source>
        <dbReference type="Pfam" id="PF13456"/>
    </source>
</evidence>
<dbReference type="Gene3D" id="3.30.420.10">
    <property type="entry name" value="Ribonuclease H-like superfamily/Ribonuclease H"/>
    <property type="match status" value="1"/>
</dbReference>
<organism evidence="3 4">
    <name type="scientific">Linum trigynum</name>
    <dbReference type="NCBI Taxonomy" id="586398"/>
    <lineage>
        <taxon>Eukaryota</taxon>
        <taxon>Viridiplantae</taxon>
        <taxon>Streptophyta</taxon>
        <taxon>Embryophyta</taxon>
        <taxon>Tracheophyta</taxon>
        <taxon>Spermatophyta</taxon>
        <taxon>Magnoliopsida</taxon>
        <taxon>eudicotyledons</taxon>
        <taxon>Gunneridae</taxon>
        <taxon>Pentapetalae</taxon>
        <taxon>rosids</taxon>
        <taxon>fabids</taxon>
        <taxon>Malpighiales</taxon>
        <taxon>Linaceae</taxon>
        <taxon>Linum</taxon>
    </lineage>
</organism>
<dbReference type="PANTHER" id="PTHR33116">
    <property type="entry name" value="REVERSE TRANSCRIPTASE ZINC-BINDING DOMAIN-CONTAINING PROTEIN-RELATED-RELATED"/>
    <property type="match status" value="1"/>
</dbReference>
<feature type="domain" description="Reverse transcriptase zinc-binding" evidence="2">
    <location>
        <begin position="356"/>
        <end position="452"/>
    </location>
</feature>
<keyword evidence="4" id="KW-1185">Reference proteome</keyword>
<dbReference type="InterPro" id="IPR044730">
    <property type="entry name" value="RNase_H-like_dom_plant"/>
</dbReference>
<dbReference type="GO" id="GO:0003676">
    <property type="term" value="F:nucleic acid binding"/>
    <property type="evidence" value="ECO:0007669"/>
    <property type="project" value="InterPro"/>
</dbReference>
<proteinExistence type="predicted"/>
<accession>A0AAV2DQE5</accession>
<reference evidence="3 4" key="1">
    <citation type="submission" date="2024-04" db="EMBL/GenBank/DDBJ databases">
        <authorList>
            <person name="Fracassetti M."/>
        </authorList>
    </citation>
    <scope>NUCLEOTIDE SEQUENCE [LARGE SCALE GENOMIC DNA]</scope>
</reference>
<dbReference type="Proteomes" id="UP001497516">
    <property type="component" value="Chromosome 3"/>
</dbReference>
<evidence type="ECO:0000259" key="2">
    <source>
        <dbReference type="Pfam" id="PF13966"/>
    </source>
</evidence>
<dbReference type="InterPro" id="IPR012337">
    <property type="entry name" value="RNaseH-like_sf"/>
</dbReference>
<dbReference type="Pfam" id="PF13456">
    <property type="entry name" value="RVT_3"/>
    <property type="match status" value="1"/>
</dbReference>
<evidence type="ECO:0008006" key="5">
    <source>
        <dbReference type="Google" id="ProtNLM"/>
    </source>
</evidence>